<dbReference type="GO" id="GO:0043176">
    <property type="term" value="F:amine binding"/>
    <property type="evidence" value="ECO:0007669"/>
    <property type="project" value="InterPro"/>
</dbReference>
<protein>
    <submittedName>
        <fullName evidence="1">Uncharacterized protein</fullName>
    </submittedName>
</protein>
<evidence type="ECO:0000313" key="1">
    <source>
        <dbReference type="EMBL" id="KAK8778144.1"/>
    </source>
</evidence>
<gene>
    <name evidence="1" type="ORF">V5799_020515</name>
</gene>
<accession>A0AAQ4ETM6</accession>
<sequence>YSNPLTIAVLFTDYQTCFVGILPFGDQAEQCMLWVEVEYLERIPQRCNDAFANSCGSGFLLYSKELCHF</sequence>
<dbReference type="EMBL" id="JARKHS020011069">
    <property type="protein sequence ID" value="KAK8778144.1"/>
    <property type="molecule type" value="Genomic_DNA"/>
</dbReference>
<feature type="non-terminal residue" evidence="1">
    <location>
        <position position="1"/>
    </location>
</feature>
<name>A0AAQ4ETM6_AMBAM</name>
<keyword evidence="2" id="KW-1185">Reference proteome</keyword>
<dbReference type="InterPro" id="IPR012674">
    <property type="entry name" value="Calycin"/>
</dbReference>
<dbReference type="AlphaFoldDB" id="A0AAQ4ETM6"/>
<proteinExistence type="predicted"/>
<organism evidence="1 2">
    <name type="scientific">Amblyomma americanum</name>
    <name type="common">Lone star tick</name>
    <dbReference type="NCBI Taxonomy" id="6943"/>
    <lineage>
        <taxon>Eukaryota</taxon>
        <taxon>Metazoa</taxon>
        <taxon>Ecdysozoa</taxon>
        <taxon>Arthropoda</taxon>
        <taxon>Chelicerata</taxon>
        <taxon>Arachnida</taxon>
        <taxon>Acari</taxon>
        <taxon>Parasitiformes</taxon>
        <taxon>Ixodida</taxon>
        <taxon>Ixodoidea</taxon>
        <taxon>Ixodidae</taxon>
        <taxon>Amblyomminae</taxon>
        <taxon>Amblyomma</taxon>
    </lineage>
</organism>
<comment type="caution">
    <text evidence="1">The sequence shown here is derived from an EMBL/GenBank/DDBJ whole genome shotgun (WGS) entry which is preliminary data.</text>
</comment>
<dbReference type="GO" id="GO:0030682">
    <property type="term" value="P:symbiont-mediated perturbation of host defenses"/>
    <property type="evidence" value="ECO:0007669"/>
    <property type="project" value="InterPro"/>
</dbReference>
<reference evidence="1 2" key="1">
    <citation type="journal article" date="2023" name="Arcadia Sci">
        <title>De novo assembly of a long-read Amblyomma americanum tick genome.</title>
        <authorList>
            <person name="Chou S."/>
            <person name="Poskanzer K.E."/>
            <person name="Rollins M."/>
            <person name="Thuy-Boun P.S."/>
        </authorList>
    </citation>
    <scope>NUCLEOTIDE SEQUENCE [LARGE SCALE GENOMIC DNA]</scope>
    <source>
        <strain evidence="1">F_SG_1</strain>
        <tissue evidence="1">Salivary glands</tissue>
    </source>
</reference>
<dbReference type="InterPro" id="IPR002970">
    <property type="entry name" value="Tick_his-bd"/>
</dbReference>
<dbReference type="Proteomes" id="UP001321473">
    <property type="component" value="Unassembled WGS sequence"/>
</dbReference>
<dbReference type="SUPFAM" id="SSF50814">
    <property type="entry name" value="Lipocalins"/>
    <property type="match status" value="1"/>
</dbReference>
<evidence type="ECO:0000313" key="2">
    <source>
        <dbReference type="Proteomes" id="UP001321473"/>
    </source>
</evidence>
<dbReference type="Gene3D" id="2.40.128.20">
    <property type="match status" value="1"/>
</dbReference>
<dbReference type="Pfam" id="PF02098">
    <property type="entry name" value="His_binding"/>
    <property type="match status" value="1"/>
</dbReference>